<dbReference type="InterPro" id="IPR000700">
    <property type="entry name" value="PAS-assoc_C"/>
</dbReference>
<dbReference type="CDD" id="cd00130">
    <property type="entry name" value="PAS"/>
    <property type="match status" value="2"/>
</dbReference>
<dbReference type="InterPro" id="IPR052162">
    <property type="entry name" value="Sensor_kinase/Photoreceptor"/>
</dbReference>
<dbReference type="Gene3D" id="3.30.450.20">
    <property type="entry name" value="PAS domain"/>
    <property type="match status" value="2"/>
</dbReference>
<feature type="domain" description="PAS" evidence="7">
    <location>
        <begin position="148"/>
        <end position="218"/>
    </location>
</feature>
<dbReference type="SMART" id="SM00091">
    <property type="entry name" value="PAS"/>
    <property type="match status" value="2"/>
</dbReference>
<dbReference type="EMBL" id="BAABGJ010000002">
    <property type="protein sequence ID" value="GAA4330857.1"/>
    <property type="molecule type" value="Genomic_DNA"/>
</dbReference>
<evidence type="ECO:0000259" key="8">
    <source>
        <dbReference type="PROSITE" id="PS50113"/>
    </source>
</evidence>
<accession>A0ABP8GWL7</accession>
<dbReference type="PROSITE" id="PS50112">
    <property type="entry name" value="PAS"/>
    <property type="match status" value="2"/>
</dbReference>
<gene>
    <name evidence="9" type="ORF">GCM10023165_04810</name>
</gene>
<dbReference type="InterPro" id="IPR004358">
    <property type="entry name" value="Sig_transdc_His_kin-like_C"/>
</dbReference>
<proteinExistence type="predicted"/>
<protein>
    <recommendedName>
        <fullName evidence="2">histidine kinase</fullName>
        <ecNumber evidence="2">2.7.13.3</ecNumber>
    </recommendedName>
</protein>
<dbReference type="Gene3D" id="3.30.565.10">
    <property type="entry name" value="Histidine kinase-like ATPase, C-terminal domain"/>
    <property type="match status" value="1"/>
</dbReference>
<dbReference type="PRINTS" id="PR00344">
    <property type="entry name" value="BCTRLSENSOR"/>
</dbReference>
<dbReference type="InterPro" id="IPR003661">
    <property type="entry name" value="HisK_dim/P_dom"/>
</dbReference>
<dbReference type="PANTHER" id="PTHR43304:SF1">
    <property type="entry name" value="PAC DOMAIN-CONTAINING PROTEIN"/>
    <property type="match status" value="1"/>
</dbReference>
<feature type="domain" description="PAS" evidence="7">
    <location>
        <begin position="22"/>
        <end position="92"/>
    </location>
</feature>
<dbReference type="NCBIfam" id="TIGR00229">
    <property type="entry name" value="sensory_box"/>
    <property type="match status" value="2"/>
</dbReference>
<name>A0ABP8GWL7_9BURK</name>
<dbReference type="PANTHER" id="PTHR43304">
    <property type="entry name" value="PHYTOCHROME-LIKE PROTEIN CPH1"/>
    <property type="match status" value="1"/>
</dbReference>
<evidence type="ECO:0000259" key="7">
    <source>
        <dbReference type="PROSITE" id="PS50112"/>
    </source>
</evidence>
<evidence type="ECO:0000256" key="4">
    <source>
        <dbReference type="ARBA" id="ARBA00022679"/>
    </source>
</evidence>
<evidence type="ECO:0000256" key="5">
    <source>
        <dbReference type="ARBA" id="ARBA00022777"/>
    </source>
</evidence>
<dbReference type="InterPro" id="IPR003594">
    <property type="entry name" value="HATPase_dom"/>
</dbReference>
<comment type="catalytic activity">
    <reaction evidence="1">
        <text>ATP + protein L-histidine = ADP + protein N-phospho-L-histidine.</text>
        <dbReference type="EC" id="2.7.13.3"/>
    </reaction>
</comment>
<evidence type="ECO:0000313" key="9">
    <source>
        <dbReference type="EMBL" id="GAA4330857.1"/>
    </source>
</evidence>
<dbReference type="CDD" id="cd00082">
    <property type="entry name" value="HisKA"/>
    <property type="match status" value="1"/>
</dbReference>
<sequence>MVRSQQNLERMASRAGLTSALAAADLRTIIDTIPVLAWTTGPDGAADFFNSCWVTYSGLSSEESVALGWAQVLHPDDRERALSQWQSAVARGEPIEVELRLRRADGEFLWFLARAHPLRDAAGRILKWYGTSTEIDARRKREHLALENAETYSQILDRSPAMLFTTTAQGELEFVNAPLLRYFGTGLEALQQWKQAAHLHPDDLPKTIALWSQAVTEGVPCVIEHRMRRHDGVYRWFQFEAVPHRDADGRLVRWYGSITDLDDSKRKDAELRAMEARLSSASRMAAVSQLSAAIAHEVNQPIAAVIANSDACKRWLSMDPPNIERALYSLERIGRDAAAGADIVQRIRLLFQRAPLMKEPLSLNIVTNEVLQMLDGEMRQGGVVARRELDPAVPAVQADRVQIQQVLINLMRNAIEAMIGLEDRPRVLSVTSKRDGDEAVVAVTDSGPGLSDPQIIFQPFFTTKRNGMGMGLAISKTIVEAHGGRLWATSDGGAGATFVLSIRA</sequence>
<dbReference type="RefSeq" id="WP_345535632.1">
    <property type="nucleotide sequence ID" value="NZ_BAABGJ010000002.1"/>
</dbReference>
<feature type="domain" description="Histidine kinase" evidence="6">
    <location>
        <begin position="293"/>
        <end position="504"/>
    </location>
</feature>
<dbReference type="InterPro" id="IPR036097">
    <property type="entry name" value="HisK_dim/P_sf"/>
</dbReference>
<dbReference type="InterPro" id="IPR035965">
    <property type="entry name" value="PAS-like_dom_sf"/>
</dbReference>
<keyword evidence="10" id="KW-1185">Reference proteome</keyword>
<feature type="domain" description="PAC" evidence="8">
    <location>
        <begin position="95"/>
        <end position="147"/>
    </location>
</feature>
<keyword evidence="5" id="KW-0418">Kinase</keyword>
<dbReference type="SMART" id="SM00086">
    <property type="entry name" value="PAC"/>
    <property type="match status" value="2"/>
</dbReference>
<dbReference type="SUPFAM" id="SSF55785">
    <property type="entry name" value="PYP-like sensor domain (PAS domain)"/>
    <property type="match status" value="2"/>
</dbReference>
<dbReference type="SUPFAM" id="SSF47384">
    <property type="entry name" value="Homodimeric domain of signal transducing histidine kinase"/>
    <property type="match status" value="1"/>
</dbReference>
<evidence type="ECO:0000313" key="10">
    <source>
        <dbReference type="Proteomes" id="UP001500975"/>
    </source>
</evidence>
<feature type="domain" description="PAC" evidence="8">
    <location>
        <begin position="221"/>
        <end position="273"/>
    </location>
</feature>
<evidence type="ECO:0000256" key="1">
    <source>
        <dbReference type="ARBA" id="ARBA00000085"/>
    </source>
</evidence>
<dbReference type="PROSITE" id="PS50109">
    <property type="entry name" value="HIS_KIN"/>
    <property type="match status" value="1"/>
</dbReference>
<dbReference type="InterPro" id="IPR013655">
    <property type="entry name" value="PAS_fold_3"/>
</dbReference>
<dbReference type="SUPFAM" id="SSF55874">
    <property type="entry name" value="ATPase domain of HSP90 chaperone/DNA topoisomerase II/histidine kinase"/>
    <property type="match status" value="1"/>
</dbReference>
<reference evidence="10" key="1">
    <citation type="journal article" date="2019" name="Int. J. Syst. Evol. Microbiol.">
        <title>The Global Catalogue of Microorganisms (GCM) 10K type strain sequencing project: providing services to taxonomists for standard genome sequencing and annotation.</title>
        <authorList>
            <consortium name="The Broad Institute Genomics Platform"/>
            <consortium name="The Broad Institute Genome Sequencing Center for Infectious Disease"/>
            <person name="Wu L."/>
            <person name="Ma J."/>
        </authorList>
    </citation>
    <scope>NUCLEOTIDE SEQUENCE [LARGE SCALE GENOMIC DNA]</scope>
    <source>
        <strain evidence="10">JCM 17804</strain>
    </source>
</reference>
<keyword evidence="3" id="KW-0597">Phosphoprotein</keyword>
<keyword evidence="4" id="KW-0808">Transferase</keyword>
<dbReference type="EC" id="2.7.13.3" evidence="2"/>
<dbReference type="Gene3D" id="1.10.287.130">
    <property type="match status" value="1"/>
</dbReference>
<dbReference type="Proteomes" id="UP001500975">
    <property type="component" value="Unassembled WGS sequence"/>
</dbReference>
<dbReference type="Pfam" id="PF02518">
    <property type="entry name" value="HATPase_c"/>
    <property type="match status" value="1"/>
</dbReference>
<comment type="caution">
    <text evidence="9">The sequence shown here is derived from an EMBL/GenBank/DDBJ whole genome shotgun (WGS) entry which is preliminary data.</text>
</comment>
<organism evidence="9 10">
    <name type="scientific">Variovorax defluvii</name>
    <dbReference type="NCBI Taxonomy" id="913761"/>
    <lineage>
        <taxon>Bacteria</taxon>
        <taxon>Pseudomonadati</taxon>
        <taxon>Pseudomonadota</taxon>
        <taxon>Betaproteobacteria</taxon>
        <taxon>Burkholderiales</taxon>
        <taxon>Comamonadaceae</taxon>
        <taxon>Variovorax</taxon>
    </lineage>
</organism>
<dbReference type="InterPro" id="IPR001610">
    <property type="entry name" value="PAC"/>
</dbReference>
<evidence type="ECO:0000256" key="3">
    <source>
        <dbReference type="ARBA" id="ARBA00022553"/>
    </source>
</evidence>
<dbReference type="InterPro" id="IPR036890">
    <property type="entry name" value="HATPase_C_sf"/>
</dbReference>
<dbReference type="SMART" id="SM00387">
    <property type="entry name" value="HATPase_c"/>
    <property type="match status" value="1"/>
</dbReference>
<dbReference type="InterPro" id="IPR000014">
    <property type="entry name" value="PAS"/>
</dbReference>
<dbReference type="Pfam" id="PF08447">
    <property type="entry name" value="PAS_3"/>
    <property type="match status" value="2"/>
</dbReference>
<dbReference type="SMART" id="SM00388">
    <property type="entry name" value="HisKA"/>
    <property type="match status" value="1"/>
</dbReference>
<evidence type="ECO:0000259" key="6">
    <source>
        <dbReference type="PROSITE" id="PS50109"/>
    </source>
</evidence>
<dbReference type="InterPro" id="IPR005467">
    <property type="entry name" value="His_kinase_dom"/>
</dbReference>
<dbReference type="PROSITE" id="PS50113">
    <property type="entry name" value="PAC"/>
    <property type="match status" value="2"/>
</dbReference>
<evidence type="ECO:0000256" key="2">
    <source>
        <dbReference type="ARBA" id="ARBA00012438"/>
    </source>
</evidence>